<feature type="domain" description="HTH gntR-type" evidence="6">
    <location>
        <begin position="26"/>
        <end position="94"/>
    </location>
</feature>
<evidence type="ECO:0000256" key="4">
    <source>
        <dbReference type="ARBA" id="ARBA00023125"/>
    </source>
</evidence>
<dbReference type="Pfam" id="PF00155">
    <property type="entry name" value="Aminotran_1_2"/>
    <property type="match status" value="1"/>
</dbReference>
<dbReference type="Pfam" id="PF00392">
    <property type="entry name" value="GntR"/>
    <property type="match status" value="1"/>
</dbReference>
<dbReference type="STRING" id="1090615.SAMN04515671_3265"/>
<dbReference type="GO" id="GO:0008483">
    <property type="term" value="F:transaminase activity"/>
    <property type="evidence" value="ECO:0007669"/>
    <property type="project" value="UniProtKB-KW"/>
</dbReference>
<dbReference type="PROSITE" id="PS50949">
    <property type="entry name" value="HTH_GNTR"/>
    <property type="match status" value="1"/>
</dbReference>
<keyword evidence="8" id="KW-1185">Reference proteome</keyword>
<dbReference type="PANTHER" id="PTHR46577">
    <property type="entry name" value="HTH-TYPE TRANSCRIPTIONAL REGULATORY PROTEIN GABR"/>
    <property type="match status" value="1"/>
</dbReference>
<dbReference type="AlphaFoldDB" id="A0A1H0QUU2"/>
<evidence type="ECO:0000313" key="7">
    <source>
        <dbReference type="EMBL" id="SDP21054.1"/>
    </source>
</evidence>
<dbReference type="GO" id="GO:0003677">
    <property type="term" value="F:DNA binding"/>
    <property type="evidence" value="ECO:0007669"/>
    <property type="project" value="UniProtKB-KW"/>
</dbReference>
<dbReference type="OrthoDB" id="199743at2"/>
<comment type="similarity">
    <text evidence="1">In the C-terminal section; belongs to the class-I pyridoxal-phosphate-dependent aminotransferase family.</text>
</comment>
<keyword evidence="7" id="KW-0032">Aminotransferase</keyword>
<keyword evidence="2" id="KW-0663">Pyridoxal phosphate</keyword>
<accession>A0A1H0QUU2</accession>
<gene>
    <name evidence="7" type="ORF">SAMN04515671_3265</name>
</gene>
<proteinExistence type="inferred from homology"/>
<dbReference type="RefSeq" id="WP_090477553.1">
    <property type="nucleotide sequence ID" value="NZ_LT629710.1"/>
</dbReference>
<sequence length="501" mass="52611">MNESTARISAATLVRRLGPLPAGGSGPAYRNLAERIRNAVLDGRLAVSAGLPSERELAAGLTLSRTTVAAAYTLLRQQGWLDSRRGSGSRLRLPGTDSGAVADPARSVGPAGWFGVPEPSGPDVIDLATASLPAPAEAITAAAAKAVADLPAHLGGDGYSPYGLLGLREAIADRYTLDGVPTTADQILVTNGAQHAFTLTLQELTAPGDRVLIECPTYPLALDAIRAARRIPGPVGLPGPDQEQCGGPWDPDLIAATLRQTAPRLAYLIPDFQNPTGAVMDAETRAAVARAARASNTPLLIDESFRDMSFPGREALPPRMASFDSGLRMVSLGSLSKSFWGGLRIGWIRAAPTLINRLATGRALGDMSGPVLDQLLAIHLLRDPQDALDLQRGRLASGAATLTGALTRLLPRWQASRPTGGAFLWVALPGPFASELARLAPSVGLRIAPGPRFGPDGTMESYLRLPFSQPPEKLTTAVHRLAAIADRAAERRPTDVSGWLA</sequence>
<dbReference type="InterPro" id="IPR000524">
    <property type="entry name" value="Tscrpt_reg_HTH_GntR"/>
</dbReference>
<dbReference type="CDD" id="cd00609">
    <property type="entry name" value="AAT_like"/>
    <property type="match status" value="1"/>
</dbReference>
<organism evidence="7 8">
    <name type="scientific">Nakamurella panacisegetis</name>
    <dbReference type="NCBI Taxonomy" id="1090615"/>
    <lineage>
        <taxon>Bacteria</taxon>
        <taxon>Bacillati</taxon>
        <taxon>Actinomycetota</taxon>
        <taxon>Actinomycetes</taxon>
        <taxon>Nakamurellales</taxon>
        <taxon>Nakamurellaceae</taxon>
        <taxon>Nakamurella</taxon>
    </lineage>
</organism>
<dbReference type="Gene3D" id="3.40.640.10">
    <property type="entry name" value="Type I PLP-dependent aspartate aminotransferase-like (Major domain)"/>
    <property type="match status" value="1"/>
</dbReference>
<name>A0A1H0QUU2_9ACTN</name>
<evidence type="ECO:0000313" key="8">
    <source>
        <dbReference type="Proteomes" id="UP000198741"/>
    </source>
</evidence>
<dbReference type="CDD" id="cd07377">
    <property type="entry name" value="WHTH_GntR"/>
    <property type="match status" value="1"/>
</dbReference>
<dbReference type="Gene3D" id="1.10.10.10">
    <property type="entry name" value="Winged helix-like DNA-binding domain superfamily/Winged helix DNA-binding domain"/>
    <property type="match status" value="1"/>
</dbReference>
<dbReference type="PRINTS" id="PR00035">
    <property type="entry name" value="HTHGNTR"/>
</dbReference>
<keyword evidence="3" id="KW-0805">Transcription regulation</keyword>
<dbReference type="EMBL" id="LT629710">
    <property type="protein sequence ID" value="SDP21054.1"/>
    <property type="molecule type" value="Genomic_DNA"/>
</dbReference>
<dbReference type="InterPro" id="IPR015424">
    <property type="entry name" value="PyrdxlP-dep_Trfase"/>
</dbReference>
<dbReference type="InterPro" id="IPR004839">
    <property type="entry name" value="Aminotransferase_I/II_large"/>
</dbReference>
<evidence type="ECO:0000256" key="3">
    <source>
        <dbReference type="ARBA" id="ARBA00023015"/>
    </source>
</evidence>
<dbReference type="SUPFAM" id="SSF53383">
    <property type="entry name" value="PLP-dependent transferases"/>
    <property type="match status" value="1"/>
</dbReference>
<protein>
    <submittedName>
        <fullName evidence="7">DNA-binding transcriptional regulator, MocR family, contains an aminotransferase domain</fullName>
    </submittedName>
</protein>
<dbReference type="SUPFAM" id="SSF46785">
    <property type="entry name" value="Winged helix' DNA-binding domain"/>
    <property type="match status" value="1"/>
</dbReference>
<evidence type="ECO:0000259" key="6">
    <source>
        <dbReference type="PROSITE" id="PS50949"/>
    </source>
</evidence>
<dbReference type="GO" id="GO:0003700">
    <property type="term" value="F:DNA-binding transcription factor activity"/>
    <property type="evidence" value="ECO:0007669"/>
    <property type="project" value="InterPro"/>
</dbReference>
<evidence type="ECO:0000256" key="1">
    <source>
        <dbReference type="ARBA" id="ARBA00005384"/>
    </source>
</evidence>
<evidence type="ECO:0000256" key="2">
    <source>
        <dbReference type="ARBA" id="ARBA00022898"/>
    </source>
</evidence>
<dbReference type="InterPro" id="IPR036390">
    <property type="entry name" value="WH_DNA-bd_sf"/>
</dbReference>
<dbReference type="SMART" id="SM00345">
    <property type="entry name" value="HTH_GNTR"/>
    <property type="match status" value="1"/>
</dbReference>
<dbReference type="InterPro" id="IPR036388">
    <property type="entry name" value="WH-like_DNA-bd_sf"/>
</dbReference>
<dbReference type="InterPro" id="IPR015421">
    <property type="entry name" value="PyrdxlP-dep_Trfase_major"/>
</dbReference>
<dbReference type="Proteomes" id="UP000198741">
    <property type="component" value="Chromosome I"/>
</dbReference>
<dbReference type="InterPro" id="IPR051446">
    <property type="entry name" value="HTH_trans_reg/aminotransferase"/>
</dbReference>
<dbReference type="PANTHER" id="PTHR46577:SF1">
    <property type="entry name" value="HTH-TYPE TRANSCRIPTIONAL REGULATORY PROTEIN GABR"/>
    <property type="match status" value="1"/>
</dbReference>
<evidence type="ECO:0000256" key="5">
    <source>
        <dbReference type="ARBA" id="ARBA00023163"/>
    </source>
</evidence>
<dbReference type="GO" id="GO:0030170">
    <property type="term" value="F:pyridoxal phosphate binding"/>
    <property type="evidence" value="ECO:0007669"/>
    <property type="project" value="InterPro"/>
</dbReference>
<keyword evidence="4 7" id="KW-0238">DNA-binding</keyword>
<keyword evidence="7" id="KW-0808">Transferase</keyword>
<keyword evidence="5" id="KW-0804">Transcription</keyword>
<reference evidence="7 8" key="1">
    <citation type="submission" date="2016-10" db="EMBL/GenBank/DDBJ databases">
        <authorList>
            <person name="de Groot N.N."/>
        </authorList>
    </citation>
    <scope>NUCLEOTIDE SEQUENCE [LARGE SCALE GENOMIC DNA]</scope>
    <source>
        <strain evidence="8">P4-7,KCTC 19426,CECT 7604</strain>
    </source>
</reference>